<dbReference type="Gene3D" id="1.20.910.10">
    <property type="entry name" value="Heme oxygenase-like"/>
    <property type="match status" value="1"/>
</dbReference>
<dbReference type="InterPro" id="IPR050967">
    <property type="entry name" value="Thiamine_Salvage_TenA"/>
</dbReference>
<dbReference type="InterPro" id="IPR004305">
    <property type="entry name" value="Thiaminase-2/PQQC"/>
</dbReference>
<dbReference type="Proteomes" id="UP001332931">
    <property type="component" value="Unassembled WGS sequence"/>
</dbReference>
<dbReference type="SUPFAM" id="SSF48613">
    <property type="entry name" value="Heme oxygenase-like"/>
    <property type="match status" value="1"/>
</dbReference>
<name>A0ABU7R8W7_9ACTN</name>
<sequence>MDMQETAGKAIDADTMPVSGKPGGRTSERIFRSALPIWERCYQHPFVQGLGDGSLSHDRFAHFMVQDHKYLSMYARVFALGVVKSECDRDAREFASFITSTFQAEQSLHDEYLGQLGISPEEVERTPMSLANNAYTSYMMNVALREGPAEIMAAVTACSWSYKYIGDKLEARENATSDEFYAKWRHTYSSEWYRASNDHDIEMLDRLSADYTPERVARLERIVLDCSEFEYRFWDMCWNKE</sequence>
<dbReference type="EMBL" id="JAZGJQ010000003">
    <property type="protein sequence ID" value="MEE6147054.1"/>
    <property type="molecule type" value="Genomic_DNA"/>
</dbReference>
<reference evidence="4 5" key="1">
    <citation type="submission" date="2024-01" db="EMBL/GenBank/DDBJ databases">
        <title>Description of Olsenella sp. nov., isolated from pig feces.</title>
        <authorList>
            <person name="Chang Y.-H."/>
        </authorList>
    </citation>
    <scope>NUCLEOTIDE SEQUENCE [LARGE SCALE GENOMIC DNA]</scope>
    <source>
        <strain evidence="4 5">YH-ols2223</strain>
    </source>
</reference>
<evidence type="ECO:0000313" key="4">
    <source>
        <dbReference type="EMBL" id="MEE6147054.1"/>
    </source>
</evidence>
<comment type="pathway">
    <text evidence="1">Cofactor biosynthesis; thiamine diphosphate biosynthesis.</text>
</comment>
<dbReference type="RefSeq" id="WP_330957822.1">
    <property type="nucleotide sequence ID" value="NZ_JAZGJQ010000003.1"/>
</dbReference>
<feature type="domain" description="Thiaminase-2/PQQC" evidence="3">
    <location>
        <begin position="34"/>
        <end position="239"/>
    </location>
</feature>
<feature type="region of interest" description="Disordered" evidence="2">
    <location>
        <begin position="1"/>
        <end position="25"/>
    </location>
</feature>
<dbReference type="Pfam" id="PF03070">
    <property type="entry name" value="TENA_THI-4"/>
    <property type="match status" value="1"/>
</dbReference>
<dbReference type="PANTHER" id="PTHR43198:SF2">
    <property type="entry name" value="SI:CH1073-67J19.1-RELATED"/>
    <property type="match status" value="1"/>
</dbReference>
<evidence type="ECO:0000313" key="5">
    <source>
        <dbReference type="Proteomes" id="UP001332931"/>
    </source>
</evidence>
<evidence type="ECO:0000256" key="1">
    <source>
        <dbReference type="ARBA" id="ARBA00004948"/>
    </source>
</evidence>
<dbReference type="NCBIfam" id="TIGR04306">
    <property type="entry name" value="salvage_TenA"/>
    <property type="match status" value="1"/>
</dbReference>
<organism evidence="4 5">
    <name type="scientific">Olsenella absiana</name>
    <dbReference type="NCBI Taxonomy" id="3115222"/>
    <lineage>
        <taxon>Bacteria</taxon>
        <taxon>Bacillati</taxon>
        <taxon>Actinomycetota</taxon>
        <taxon>Coriobacteriia</taxon>
        <taxon>Coriobacteriales</taxon>
        <taxon>Atopobiaceae</taxon>
        <taxon>Olsenella</taxon>
    </lineage>
</organism>
<dbReference type="CDD" id="cd19361">
    <property type="entry name" value="TenA_C_HP1287-like"/>
    <property type="match status" value="1"/>
</dbReference>
<dbReference type="PANTHER" id="PTHR43198">
    <property type="entry name" value="BIFUNCTIONAL TH2 PROTEIN"/>
    <property type="match status" value="1"/>
</dbReference>
<protein>
    <submittedName>
        <fullName evidence="4">Thiaminase II</fullName>
    </submittedName>
</protein>
<evidence type="ECO:0000259" key="3">
    <source>
        <dbReference type="Pfam" id="PF03070"/>
    </source>
</evidence>
<accession>A0ABU7R8W7</accession>
<gene>
    <name evidence="4" type="primary">tenA</name>
    <name evidence="4" type="ORF">VXJ25_03440</name>
</gene>
<dbReference type="InterPro" id="IPR016084">
    <property type="entry name" value="Haem_Oase-like_multi-hlx"/>
</dbReference>
<proteinExistence type="predicted"/>
<keyword evidence="5" id="KW-1185">Reference proteome</keyword>
<comment type="caution">
    <text evidence="4">The sequence shown here is derived from an EMBL/GenBank/DDBJ whole genome shotgun (WGS) entry which is preliminary data.</text>
</comment>
<evidence type="ECO:0000256" key="2">
    <source>
        <dbReference type="SAM" id="MobiDB-lite"/>
    </source>
</evidence>
<dbReference type="InterPro" id="IPR027574">
    <property type="entry name" value="Thiaminase_II"/>
</dbReference>